<sequence>MVSFVNFVTLALALASTASAFPAYGSLAGLPREELDKVLPTLEFKKPAPPPGPPAYTGTKLVYDKAHPWKAPGPNDIRGPCPGLNTLANHGYLPHSGITTPAQLVTAVMEGK</sequence>
<evidence type="ECO:0000256" key="3">
    <source>
        <dbReference type="ARBA" id="ARBA00022617"/>
    </source>
</evidence>
<evidence type="ECO:0000256" key="7">
    <source>
        <dbReference type="ARBA" id="ARBA00025795"/>
    </source>
</evidence>
<evidence type="ECO:0000259" key="9">
    <source>
        <dbReference type="PROSITE" id="PS51405"/>
    </source>
</evidence>
<name>A0A9P5XEG7_9AGAR</name>
<gene>
    <name evidence="10" type="ORF">P691DRAFT_775143</name>
</gene>
<keyword evidence="5" id="KW-0560">Oxidoreductase</keyword>
<dbReference type="OrthoDB" id="3018612at2759"/>
<comment type="cofactor">
    <cofactor evidence="1">
        <name>heme b</name>
        <dbReference type="ChEBI" id="CHEBI:60344"/>
    </cofactor>
</comment>
<dbReference type="AlphaFoldDB" id="A0A9P5XEG7"/>
<keyword evidence="3" id="KW-0349">Heme</keyword>
<dbReference type="PANTHER" id="PTHR33577">
    <property type="entry name" value="STERIGMATOCYSTIN BIOSYNTHESIS PEROXIDASE STCC-RELATED"/>
    <property type="match status" value="1"/>
</dbReference>
<keyword evidence="4" id="KW-0479">Metal-binding</keyword>
<protein>
    <submittedName>
        <fullName evidence="10">Cloroperoxidase</fullName>
    </submittedName>
</protein>
<comment type="caution">
    <text evidence="10">The sequence shown here is derived from an EMBL/GenBank/DDBJ whole genome shotgun (WGS) entry which is preliminary data.</text>
</comment>
<keyword evidence="2" id="KW-0575">Peroxidase</keyword>
<dbReference type="SUPFAM" id="SSF47571">
    <property type="entry name" value="Cloroperoxidase"/>
    <property type="match status" value="1"/>
</dbReference>
<evidence type="ECO:0000256" key="5">
    <source>
        <dbReference type="ARBA" id="ARBA00023002"/>
    </source>
</evidence>
<organism evidence="10 11">
    <name type="scientific">Macrolepiota fuliginosa MF-IS2</name>
    <dbReference type="NCBI Taxonomy" id="1400762"/>
    <lineage>
        <taxon>Eukaryota</taxon>
        <taxon>Fungi</taxon>
        <taxon>Dikarya</taxon>
        <taxon>Basidiomycota</taxon>
        <taxon>Agaricomycotina</taxon>
        <taxon>Agaricomycetes</taxon>
        <taxon>Agaricomycetidae</taxon>
        <taxon>Agaricales</taxon>
        <taxon>Agaricineae</taxon>
        <taxon>Agaricaceae</taxon>
        <taxon>Macrolepiota</taxon>
    </lineage>
</organism>
<accession>A0A9P5XEG7</accession>
<dbReference type="Proteomes" id="UP000807342">
    <property type="component" value="Unassembled WGS sequence"/>
</dbReference>
<evidence type="ECO:0000256" key="2">
    <source>
        <dbReference type="ARBA" id="ARBA00022559"/>
    </source>
</evidence>
<keyword evidence="8" id="KW-0732">Signal</keyword>
<proteinExistence type="inferred from homology"/>
<dbReference type="PROSITE" id="PS51405">
    <property type="entry name" value="HEME_HALOPEROXIDASE"/>
    <property type="match status" value="1"/>
</dbReference>
<dbReference type="InterPro" id="IPR036851">
    <property type="entry name" value="Chloroperoxidase-like_sf"/>
</dbReference>
<evidence type="ECO:0000256" key="6">
    <source>
        <dbReference type="ARBA" id="ARBA00023004"/>
    </source>
</evidence>
<keyword evidence="11" id="KW-1185">Reference proteome</keyword>
<comment type="similarity">
    <text evidence="7">Belongs to the chloroperoxidase family.</text>
</comment>
<dbReference type="GO" id="GO:0004601">
    <property type="term" value="F:peroxidase activity"/>
    <property type="evidence" value="ECO:0007669"/>
    <property type="project" value="UniProtKB-KW"/>
</dbReference>
<evidence type="ECO:0000256" key="1">
    <source>
        <dbReference type="ARBA" id="ARBA00001970"/>
    </source>
</evidence>
<feature type="signal peptide" evidence="8">
    <location>
        <begin position="1"/>
        <end position="20"/>
    </location>
</feature>
<feature type="domain" description="Heme haloperoxidase family profile" evidence="9">
    <location>
        <begin position="65"/>
        <end position="112"/>
    </location>
</feature>
<evidence type="ECO:0000313" key="11">
    <source>
        <dbReference type="Proteomes" id="UP000807342"/>
    </source>
</evidence>
<evidence type="ECO:0000256" key="8">
    <source>
        <dbReference type="SAM" id="SignalP"/>
    </source>
</evidence>
<dbReference type="Pfam" id="PF01328">
    <property type="entry name" value="Peroxidase_2"/>
    <property type="match status" value="1"/>
</dbReference>
<dbReference type="Gene3D" id="1.10.489.10">
    <property type="entry name" value="Chloroperoxidase-like"/>
    <property type="match status" value="1"/>
</dbReference>
<dbReference type="GO" id="GO:0046872">
    <property type="term" value="F:metal ion binding"/>
    <property type="evidence" value="ECO:0007669"/>
    <property type="project" value="UniProtKB-KW"/>
</dbReference>
<dbReference type="InterPro" id="IPR000028">
    <property type="entry name" value="Chloroperoxidase"/>
</dbReference>
<evidence type="ECO:0000313" key="10">
    <source>
        <dbReference type="EMBL" id="KAF9448829.1"/>
    </source>
</evidence>
<keyword evidence="6" id="KW-0408">Iron</keyword>
<dbReference type="PANTHER" id="PTHR33577:SF16">
    <property type="entry name" value="HEME HALOPEROXIDASE FAMILY PROFILE DOMAIN-CONTAINING PROTEIN"/>
    <property type="match status" value="1"/>
</dbReference>
<evidence type="ECO:0000256" key="4">
    <source>
        <dbReference type="ARBA" id="ARBA00022723"/>
    </source>
</evidence>
<reference evidence="10" key="1">
    <citation type="submission" date="2020-11" db="EMBL/GenBank/DDBJ databases">
        <authorList>
            <consortium name="DOE Joint Genome Institute"/>
            <person name="Ahrendt S."/>
            <person name="Riley R."/>
            <person name="Andreopoulos W."/>
            <person name="Labutti K."/>
            <person name="Pangilinan J."/>
            <person name="Ruiz-Duenas F.J."/>
            <person name="Barrasa J.M."/>
            <person name="Sanchez-Garcia M."/>
            <person name="Camarero S."/>
            <person name="Miyauchi S."/>
            <person name="Serrano A."/>
            <person name="Linde D."/>
            <person name="Babiker R."/>
            <person name="Drula E."/>
            <person name="Ayuso-Fernandez I."/>
            <person name="Pacheco R."/>
            <person name="Padilla G."/>
            <person name="Ferreira P."/>
            <person name="Barriuso J."/>
            <person name="Kellner H."/>
            <person name="Castanera R."/>
            <person name="Alfaro M."/>
            <person name="Ramirez L."/>
            <person name="Pisabarro A.G."/>
            <person name="Kuo A."/>
            <person name="Tritt A."/>
            <person name="Lipzen A."/>
            <person name="He G."/>
            <person name="Yan M."/>
            <person name="Ng V."/>
            <person name="Cullen D."/>
            <person name="Martin F."/>
            <person name="Rosso M.-N."/>
            <person name="Henrissat B."/>
            <person name="Hibbett D."/>
            <person name="Martinez A.T."/>
            <person name="Grigoriev I.V."/>
        </authorList>
    </citation>
    <scope>NUCLEOTIDE SEQUENCE</scope>
    <source>
        <strain evidence="10">MF-IS2</strain>
    </source>
</reference>
<feature type="chain" id="PRO_5040331859" evidence="8">
    <location>
        <begin position="21"/>
        <end position="112"/>
    </location>
</feature>
<dbReference type="EMBL" id="MU151149">
    <property type="protein sequence ID" value="KAF9448829.1"/>
    <property type="molecule type" value="Genomic_DNA"/>
</dbReference>